<dbReference type="HOGENOM" id="CLU_032659_1_0_1"/>
<evidence type="ECO:0000313" key="4">
    <source>
        <dbReference type="Proteomes" id="UP000054302"/>
    </source>
</evidence>
<keyword evidence="2" id="KW-1133">Transmembrane helix</keyword>
<reference evidence="3 4" key="1">
    <citation type="submission" date="2015-01" db="EMBL/GenBank/DDBJ databases">
        <title>The Genome Sequence of Exophiala mesophila CBS40295.</title>
        <authorList>
            <consortium name="The Broad Institute Genomics Platform"/>
            <person name="Cuomo C."/>
            <person name="de Hoog S."/>
            <person name="Gorbushina A."/>
            <person name="Stielow B."/>
            <person name="Teixiera M."/>
            <person name="Abouelleil A."/>
            <person name="Chapman S.B."/>
            <person name="Priest M."/>
            <person name="Young S.K."/>
            <person name="Wortman J."/>
            <person name="Nusbaum C."/>
            <person name="Birren B."/>
        </authorList>
    </citation>
    <scope>NUCLEOTIDE SEQUENCE [LARGE SCALE GENOMIC DNA]</scope>
    <source>
        <strain evidence="3 4">CBS 40295</strain>
    </source>
</reference>
<feature type="compositionally biased region" description="Basic and acidic residues" evidence="1">
    <location>
        <begin position="348"/>
        <end position="363"/>
    </location>
</feature>
<dbReference type="GeneID" id="27318879"/>
<dbReference type="GO" id="GO:0019888">
    <property type="term" value="F:protein phosphatase regulator activity"/>
    <property type="evidence" value="ECO:0007669"/>
    <property type="project" value="InterPro"/>
</dbReference>
<name>A0A0D1Y990_EXOME</name>
<feature type="compositionally biased region" description="Polar residues" evidence="1">
    <location>
        <begin position="444"/>
        <end position="459"/>
    </location>
</feature>
<dbReference type="AlphaFoldDB" id="A0A0D1Y990"/>
<proteinExistence type="predicted"/>
<feature type="region of interest" description="Disordered" evidence="1">
    <location>
        <begin position="293"/>
        <end position="459"/>
    </location>
</feature>
<keyword evidence="4" id="KW-1185">Reference proteome</keyword>
<dbReference type="GO" id="GO:0004721">
    <property type="term" value="F:phosphoprotein phosphatase activity"/>
    <property type="evidence" value="ECO:0007669"/>
    <property type="project" value="TreeGrafter"/>
</dbReference>
<feature type="transmembrane region" description="Helical" evidence="2">
    <location>
        <begin position="79"/>
        <end position="99"/>
    </location>
</feature>
<protein>
    <recommendedName>
        <fullName evidence="5">Spo7-like protein</fullName>
    </recommendedName>
</protein>
<keyword evidence="2" id="KW-0812">Transmembrane</keyword>
<feature type="compositionally biased region" description="Basic and acidic residues" evidence="1">
    <location>
        <begin position="418"/>
        <end position="443"/>
    </location>
</feature>
<evidence type="ECO:0008006" key="5">
    <source>
        <dbReference type="Google" id="ProtNLM"/>
    </source>
</evidence>
<dbReference type="OrthoDB" id="5599171at2759"/>
<dbReference type="GO" id="GO:0006998">
    <property type="term" value="P:nuclear envelope organization"/>
    <property type="evidence" value="ECO:0007669"/>
    <property type="project" value="TreeGrafter"/>
</dbReference>
<sequence length="459" mass="52464">MASESRLNQIVKGAPPANAKPPATAPLQALGRTSQTEKYTPDPALSNLPSSPPQIYLNLLILESSLRAQYLHLVSRRRLNTFFTLLLGLWNGFFFYALFLRPREDGTGLGGSVYWLVEMSEKLALMGGGITVLLVWGTGQWERGIRWPRRWLGTTNRGLRGFNLRVVVVRGKIWRELLGSLSFLLPLGMWREAGGSDWHLVEHEDGSIIEEDLAKGGDHILLLLLPKAFSPEFRENWEEYRSEYWDKENERRAFLRRKLDLQRRAKAKHAGGWKWWTGSWRLFAHHPPRRHYDLEKHPRSHHVTRHGSVPDKDGSSRPSSTVIKSRRNGLRSDSTHSRNSSRSTTPHLELDGAGEKPHSERVRRGSSVSSTASVRRKTKEREKRDSLVAGLGLSPLTAASNVMSAEDEKEERRKRRKDREAAKEAREREKREREERSGEDDSRPTTPKSEFSSIKSEPI</sequence>
<dbReference type="PANTHER" id="PTHR28249">
    <property type="entry name" value="SPORULATION-SPECIFIC PROTEIN SPO7"/>
    <property type="match status" value="1"/>
</dbReference>
<evidence type="ECO:0000256" key="1">
    <source>
        <dbReference type="SAM" id="MobiDB-lite"/>
    </source>
</evidence>
<evidence type="ECO:0000313" key="3">
    <source>
        <dbReference type="EMBL" id="KIV97266.1"/>
    </source>
</evidence>
<feature type="region of interest" description="Disordered" evidence="1">
    <location>
        <begin position="1"/>
        <end position="28"/>
    </location>
</feature>
<dbReference type="RefSeq" id="XP_016228840.1">
    <property type="nucleotide sequence ID" value="XM_016365191.1"/>
</dbReference>
<organism evidence="3 4">
    <name type="scientific">Exophiala mesophila</name>
    <name type="common">Black yeast-like fungus</name>
    <dbReference type="NCBI Taxonomy" id="212818"/>
    <lineage>
        <taxon>Eukaryota</taxon>
        <taxon>Fungi</taxon>
        <taxon>Dikarya</taxon>
        <taxon>Ascomycota</taxon>
        <taxon>Pezizomycotina</taxon>
        <taxon>Eurotiomycetes</taxon>
        <taxon>Chaetothyriomycetidae</taxon>
        <taxon>Chaetothyriales</taxon>
        <taxon>Herpotrichiellaceae</taxon>
        <taxon>Exophiala</taxon>
    </lineage>
</organism>
<dbReference type="GO" id="GO:0071595">
    <property type="term" value="C:Nem1-Spo7 phosphatase complex"/>
    <property type="evidence" value="ECO:0007669"/>
    <property type="project" value="TreeGrafter"/>
</dbReference>
<dbReference type="PANTHER" id="PTHR28249:SF1">
    <property type="entry name" value="SPORULATION-SPECIFIC PROTEIN SPO7"/>
    <property type="match status" value="1"/>
</dbReference>
<keyword evidence="2" id="KW-0472">Membrane</keyword>
<dbReference type="OMA" id="ENWDEYR"/>
<feature type="compositionally biased region" description="Low complexity" evidence="1">
    <location>
        <begin position="14"/>
        <end position="26"/>
    </location>
</feature>
<dbReference type="EMBL" id="KN847520">
    <property type="protein sequence ID" value="KIV97266.1"/>
    <property type="molecule type" value="Genomic_DNA"/>
</dbReference>
<gene>
    <name evidence="3" type="ORF">PV10_01034</name>
</gene>
<dbReference type="STRING" id="212818.A0A0D1Y990"/>
<dbReference type="InterPro" id="IPR005605">
    <property type="entry name" value="Spo7"/>
</dbReference>
<dbReference type="VEuPathDB" id="FungiDB:PV10_01034"/>
<evidence type="ECO:0000256" key="2">
    <source>
        <dbReference type="SAM" id="Phobius"/>
    </source>
</evidence>
<dbReference type="Pfam" id="PF03907">
    <property type="entry name" value="Spo7"/>
    <property type="match status" value="1"/>
</dbReference>
<accession>A0A0D1Y990</accession>
<dbReference type="Proteomes" id="UP000054302">
    <property type="component" value="Unassembled WGS sequence"/>
</dbReference>